<dbReference type="RefSeq" id="WP_209900443.1">
    <property type="nucleotide sequence ID" value="NZ_BAAAJW010000002.1"/>
</dbReference>
<protein>
    <submittedName>
        <fullName evidence="2">ABC-type glycerol-3-phosphate transport system substrate-binding protein</fullName>
    </submittedName>
</protein>
<comment type="caution">
    <text evidence="2">The sequence shown here is derived from an EMBL/GenBank/DDBJ whole genome shotgun (WGS) entry which is preliminary data.</text>
</comment>
<sequence>MTIGRRTVLAAPLAATGLLAGCSSGAGDENTLTFLNAHSGAYDNVVEAFEDAHPGVRIELQSVPFEQLVEQIQARLASGDSSIDVMSVDPPRLAGMVEQGFLTDESAHVDAMRENASDVGINSITAQDRQWAYPLWTSDNFLFYHRGVLEAAGVDLPGRSSEDRLTWEQVLDVARAMIDGGQTRYGLAMDQVNRYYAVQPMIESFGASPGLVGEDSLSPAVDAPEWIAFGQWYADLFASGVMPRGVDPAQMVDLFRSGQSAFLLGGASGIGELAEGDFASAWDMAPHPYFEDGPIVTPTDSWAIGISSFSTKQDLAREFVQFATLDPEGARLSSSILSLPPVNPTAFEFYVEDLTALAPHQTKGFAELFRTDSDEYARHRPTSVGYVQFENTMNDAFTDLSTGADVTRVLTDAQQTLERQLARQRELAKSDDNR</sequence>
<feature type="signal peptide" evidence="1">
    <location>
        <begin position="1"/>
        <end position="26"/>
    </location>
</feature>
<dbReference type="PANTHER" id="PTHR43649">
    <property type="entry name" value="ARABINOSE-BINDING PROTEIN-RELATED"/>
    <property type="match status" value="1"/>
</dbReference>
<dbReference type="Proteomes" id="UP001519290">
    <property type="component" value="Unassembled WGS sequence"/>
</dbReference>
<dbReference type="PANTHER" id="PTHR43649:SF30">
    <property type="entry name" value="ABC TRANSPORTER SUBSTRATE-BINDING PROTEIN"/>
    <property type="match status" value="1"/>
</dbReference>
<dbReference type="EMBL" id="JAGIOD010000001">
    <property type="protein sequence ID" value="MBP2381360.1"/>
    <property type="molecule type" value="Genomic_DNA"/>
</dbReference>
<dbReference type="CDD" id="cd13585">
    <property type="entry name" value="PBP2_TMBP_like"/>
    <property type="match status" value="1"/>
</dbReference>
<evidence type="ECO:0000313" key="2">
    <source>
        <dbReference type="EMBL" id="MBP2381360.1"/>
    </source>
</evidence>
<keyword evidence="3" id="KW-1185">Reference proteome</keyword>
<evidence type="ECO:0000256" key="1">
    <source>
        <dbReference type="SAM" id="SignalP"/>
    </source>
</evidence>
<accession>A0ABS4WYT5</accession>
<dbReference type="InterPro" id="IPR006059">
    <property type="entry name" value="SBP"/>
</dbReference>
<keyword evidence="1" id="KW-0732">Signal</keyword>
<feature type="chain" id="PRO_5045796923" evidence="1">
    <location>
        <begin position="27"/>
        <end position="434"/>
    </location>
</feature>
<dbReference type="Pfam" id="PF01547">
    <property type="entry name" value="SBP_bac_1"/>
    <property type="match status" value="1"/>
</dbReference>
<organism evidence="2 3">
    <name type="scientific">Brachybacterium sacelli</name>
    <dbReference type="NCBI Taxonomy" id="173364"/>
    <lineage>
        <taxon>Bacteria</taxon>
        <taxon>Bacillati</taxon>
        <taxon>Actinomycetota</taxon>
        <taxon>Actinomycetes</taxon>
        <taxon>Micrococcales</taxon>
        <taxon>Dermabacteraceae</taxon>
        <taxon>Brachybacterium</taxon>
    </lineage>
</organism>
<reference evidence="2 3" key="1">
    <citation type="submission" date="2021-03" db="EMBL/GenBank/DDBJ databases">
        <title>Sequencing the genomes of 1000 actinobacteria strains.</title>
        <authorList>
            <person name="Klenk H.-P."/>
        </authorList>
    </citation>
    <scope>NUCLEOTIDE SEQUENCE [LARGE SCALE GENOMIC DNA]</scope>
    <source>
        <strain evidence="2 3">DSM 14566</strain>
    </source>
</reference>
<name>A0ABS4WYT5_9MICO</name>
<dbReference type="SUPFAM" id="SSF53850">
    <property type="entry name" value="Periplasmic binding protein-like II"/>
    <property type="match status" value="1"/>
</dbReference>
<proteinExistence type="predicted"/>
<evidence type="ECO:0000313" key="3">
    <source>
        <dbReference type="Proteomes" id="UP001519290"/>
    </source>
</evidence>
<dbReference type="Gene3D" id="3.40.190.10">
    <property type="entry name" value="Periplasmic binding protein-like II"/>
    <property type="match status" value="1"/>
</dbReference>
<dbReference type="PROSITE" id="PS51257">
    <property type="entry name" value="PROKAR_LIPOPROTEIN"/>
    <property type="match status" value="1"/>
</dbReference>
<dbReference type="InterPro" id="IPR050490">
    <property type="entry name" value="Bact_solute-bd_prot1"/>
</dbReference>
<gene>
    <name evidence="2" type="ORF">JOF43_001317</name>
</gene>